<accession>A0A7S1N6Q0</accession>
<reference evidence="1" key="1">
    <citation type="submission" date="2021-01" db="EMBL/GenBank/DDBJ databases">
        <authorList>
            <person name="Corre E."/>
            <person name="Pelletier E."/>
            <person name="Niang G."/>
            <person name="Scheremetjew M."/>
            <person name="Finn R."/>
            <person name="Kale V."/>
            <person name="Holt S."/>
            <person name="Cochrane G."/>
            <person name="Meng A."/>
            <person name="Brown T."/>
            <person name="Cohen L."/>
        </authorList>
    </citation>
    <scope>NUCLEOTIDE SEQUENCE</scope>
    <source>
        <strain evidence="1">NIES-381</strain>
    </source>
</reference>
<sequence>MPSVCGPANMHLCGIALLLVLLLRTFDLYLYQYDQTVEPSHSTSEGTFHMQDGTPARGAPPSVIWLQKFLGRNAAHIIVTALLLYNYEEATSPGLFVSHVDGASLSGQVIGRQAKGKEGGSHFSKRLFKECVSALPPWRDQPSTSDDDGFYIWSCAKQSKSKVGLQHNSVVIITDGKMKVLAHKVIEGYRTWAPKMINATALLLLATKGDTAQIYKRPASRGIIWNIVTGALRYVAMGTCTHDLDYDERTDTWMALMARKAQFICDPAHPVFRLAKCSAGRNFSVDYDMVQEQDSDGRVLWRWNPIDFLTTWTLQHGPLSITRDAVTATDNRTVFTDLTHLNGIFWDHATGLVYANSRNLDTVFAIERGTGTLRWSCGRFGTLPSFRGQSQVVSHFSRSHLFYAAGNNRFYTFDNDLLELVGGQYRYRTPYNSKVRLLRREGDSMREVAHVTSKRRVIGGGLTLLPRGRFLALFGDGTQQMVVEGDWKGHIHRTGAVQGHSMFMYYPGKVFDRPLLDVSLVRNGSRPQRAARVCIWDSYLRRYPGAGVLTIISKDAACDRLCHENRGYEYSWDVVLEAHWQESCHVIVVPYGSFAVKLQNGEGLTRLVHQPRPCICPLPNQPSAVGKGG</sequence>
<evidence type="ECO:0000313" key="1">
    <source>
        <dbReference type="EMBL" id="CAD8999548.1"/>
    </source>
</evidence>
<dbReference type="Pfam" id="PF05935">
    <property type="entry name" value="Arylsulfotrans"/>
    <property type="match status" value="1"/>
</dbReference>
<proteinExistence type="predicted"/>
<dbReference type="GO" id="GO:0004062">
    <property type="term" value="F:aryl sulfotransferase activity"/>
    <property type="evidence" value="ECO:0007669"/>
    <property type="project" value="InterPro"/>
</dbReference>
<dbReference type="EMBL" id="HBGA01028800">
    <property type="protein sequence ID" value="CAD8999548.1"/>
    <property type="molecule type" value="Transcribed_RNA"/>
</dbReference>
<dbReference type="AlphaFoldDB" id="A0A7S1N6Q0"/>
<dbReference type="InterPro" id="IPR010262">
    <property type="entry name" value="Arylsulfotransferase_bact"/>
</dbReference>
<protein>
    <submittedName>
        <fullName evidence="1">Uncharacterized protein</fullName>
    </submittedName>
</protein>
<gene>
    <name evidence="1" type="ORF">EGYM00392_LOCUS10620</name>
</gene>
<name>A0A7S1N6Q0_9EUGL</name>
<organism evidence="1">
    <name type="scientific">Eutreptiella gymnastica</name>
    <dbReference type="NCBI Taxonomy" id="73025"/>
    <lineage>
        <taxon>Eukaryota</taxon>
        <taxon>Discoba</taxon>
        <taxon>Euglenozoa</taxon>
        <taxon>Euglenida</taxon>
        <taxon>Spirocuta</taxon>
        <taxon>Euglenophyceae</taxon>
        <taxon>Eutreptiales</taxon>
        <taxon>Eutreptiaceae</taxon>
        <taxon>Eutreptiella</taxon>
    </lineage>
</organism>